<protein>
    <recommendedName>
        <fullName evidence="4 8">Protein FixC</fullName>
    </recommendedName>
</protein>
<dbReference type="PANTHER" id="PTHR43624:SF2">
    <property type="entry name" value="ELECTRON TRANSFER FLAVOPROTEIN-QUINONE OXIDOREDUCTASE YDIS-RELATED"/>
    <property type="match status" value="1"/>
</dbReference>
<evidence type="ECO:0000256" key="6">
    <source>
        <dbReference type="ARBA" id="ARBA00022827"/>
    </source>
</evidence>
<dbReference type="AlphaFoldDB" id="A0A2S6NKD9"/>
<evidence type="ECO:0000313" key="10">
    <source>
        <dbReference type="EMBL" id="PPQ35483.1"/>
    </source>
</evidence>
<evidence type="ECO:0000256" key="7">
    <source>
        <dbReference type="ARBA" id="ARBA00023002"/>
    </source>
</evidence>
<comment type="cofactor">
    <cofactor evidence="1 8">
        <name>FAD</name>
        <dbReference type="ChEBI" id="CHEBI:57692"/>
    </cofactor>
</comment>
<dbReference type="Proteomes" id="UP000239724">
    <property type="component" value="Unassembled WGS sequence"/>
</dbReference>
<keyword evidence="11" id="KW-1185">Reference proteome</keyword>
<evidence type="ECO:0000256" key="8">
    <source>
        <dbReference type="RuleBase" id="RU366069"/>
    </source>
</evidence>
<dbReference type="InterPro" id="IPR036188">
    <property type="entry name" value="FAD/NAD-bd_sf"/>
</dbReference>
<dbReference type="Pfam" id="PF26311">
    <property type="entry name" value="ETF-QO_FixC_C"/>
    <property type="match status" value="1"/>
</dbReference>
<dbReference type="PRINTS" id="PR00420">
    <property type="entry name" value="RNGMNOXGNASE"/>
</dbReference>
<feature type="domain" description="FixC-like C-terminal" evidence="9">
    <location>
        <begin position="372"/>
        <end position="436"/>
    </location>
</feature>
<gene>
    <name evidence="10" type="ORF">CCS01_07320</name>
</gene>
<comment type="function">
    <text evidence="2">Could be required for the formation of a functional nitrogenase Fe protein. Probably accepts electrons from FixA/FixB and reduces a quinone.</text>
</comment>
<dbReference type="InterPro" id="IPR059103">
    <property type="entry name" value="FixC-like_C"/>
</dbReference>
<evidence type="ECO:0000256" key="2">
    <source>
        <dbReference type="ARBA" id="ARBA00003676"/>
    </source>
</evidence>
<name>A0A2S6NKD9_RHOGL</name>
<evidence type="ECO:0000259" key="9">
    <source>
        <dbReference type="Pfam" id="PF26311"/>
    </source>
</evidence>
<dbReference type="SUPFAM" id="SSF54373">
    <property type="entry name" value="FAD-linked reductases, C-terminal domain"/>
    <property type="match status" value="1"/>
</dbReference>
<dbReference type="OrthoDB" id="417034at2"/>
<comment type="similarity">
    <text evidence="3 8">Belongs to the ETF-QO/FixC family.</text>
</comment>
<dbReference type="SUPFAM" id="SSF51905">
    <property type="entry name" value="FAD/NAD(P)-binding domain"/>
    <property type="match status" value="1"/>
</dbReference>
<dbReference type="Gene3D" id="3.50.50.60">
    <property type="entry name" value="FAD/NAD(P)-binding domain"/>
    <property type="match status" value="1"/>
</dbReference>
<keyword evidence="6 8" id="KW-0274">FAD</keyword>
<dbReference type="PANTHER" id="PTHR43624">
    <property type="entry name" value="ELECTRON TRANSFER FLAVOPROTEIN-QUINONE OXIDOREDUCTASE YDIS-RELATED"/>
    <property type="match status" value="1"/>
</dbReference>
<keyword evidence="5 8" id="KW-0285">Flavoprotein</keyword>
<dbReference type="GO" id="GO:0071949">
    <property type="term" value="F:FAD binding"/>
    <property type="evidence" value="ECO:0007669"/>
    <property type="project" value="UniProtKB-UniRule"/>
</dbReference>
<evidence type="ECO:0000256" key="1">
    <source>
        <dbReference type="ARBA" id="ARBA00001974"/>
    </source>
</evidence>
<evidence type="ECO:0000313" key="11">
    <source>
        <dbReference type="Proteomes" id="UP000239724"/>
    </source>
</evidence>
<dbReference type="EMBL" id="NHRY01000072">
    <property type="protein sequence ID" value="PPQ35483.1"/>
    <property type="molecule type" value="Genomic_DNA"/>
</dbReference>
<comment type="caution">
    <text evidence="10">The sequence shown here is derived from an EMBL/GenBank/DDBJ whole genome shotgun (WGS) entry which is preliminary data.</text>
</comment>
<accession>A0A2S6NKD9</accession>
<proteinExistence type="inferred from homology"/>
<reference evidence="10 11" key="1">
    <citation type="journal article" date="2018" name="Arch. Microbiol.">
        <title>New insights into the metabolic potential of the phototrophic purple bacterium Rhodopila globiformis DSM 161(T) from its draft genome sequence and evidence for a vanadium-dependent nitrogenase.</title>
        <authorList>
            <person name="Imhoff J.F."/>
            <person name="Rahn T."/>
            <person name="Kunzel S."/>
            <person name="Neulinger S.C."/>
        </authorList>
    </citation>
    <scope>NUCLEOTIDE SEQUENCE [LARGE SCALE GENOMIC DNA]</scope>
    <source>
        <strain evidence="10 11">DSM 161</strain>
    </source>
</reference>
<evidence type="ECO:0000256" key="4">
    <source>
        <dbReference type="ARBA" id="ARBA00019877"/>
    </source>
</evidence>
<evidence type="ECO:0000256" key="3">
    <source>
        <dbReference type="ARBA" id="ARBA00006796"/>
    </source>
</evidence>
<dbReference type="Pfam" id="PF12831">
    <property type="entry name" value="FAD_oxidored"/>
    <property type="match status" value="1"/>
</dbReference>
<dbReference type="InterPro" id="IPR039651">
    <property type="entry name" value="FixC-like"/>
</dbReference>
<keyword evidence="7 8" id="KW-0560">Oxidoreductase</keyword>
<sequence>MAAIQERFDAIVVGAGPSGNAAAYTMAKGGLKVLQIERGEYPGSKNVQGAILYADALERIIPDFREDAPLERHVIEQRIWVIDDSSHTGMHYRSEDFNEEKPNRYTIIRAQFDRWFSSKVREAGAIVLCETTVTELVKDTKGNVIGVRTDRQGGPLLADVVVLAEGVNGLVGQRAALRDELKPENVALAVKEMHFLPQEVIESRFNLKGDGGVVIEAMGTVTKGMTGTGFLYTNRESISIGIGCIVDDIRKSGMTPYNLLDSFKQHPSIAPLIAGSEVKEYVAHLIPEGGFRAMPETQGNGWLVVGDAAHLVNAVHREGSNLAMTSGRVAGETIVWLKRRREPCTAANLAEYRKRLEDSFVLKDMRKYRKIPALLHNNRHLLNLYPRIMSTAAQTWLRVDGKAKKAKETEIIQRLRTQRGLTGMLADGWRLARAWR</sequence>
<comment type="function">
    <text evidence="8">Part of an electron transfer system.</text>
</comment>
<organism evidence="10 11">
    <name type="scientific">Rhodopila globiformis</name>
    <name type="common">Rhodopseudomonas globiformis</name>
    <dbReference type="NCBI Taxonomy" id="1071"/>
    <lineage>
        <taxon>Bacteria</taxon>
        <taxon>Pseudomonadati</taxon>
        <taxon>Pseudomonadota</taxon>
        <taxon>Alphaproteobacteria</taxon>
        <taxon>Acetobacterales</taxon>
        <taxon>Acetobacteraceae</taxon>
        <taxon>Rhodopila</taxon>
    </lineage>
</organism>
<dbReference type="GO" id="GO:0016491">
    <property type="term" value="F:oxidoreductase activity"/>
    <property type="evidence" value="ECO:0007669"/>
    <property type="project" value="UniProtKB-UniRule"/>
</dbReference>
<evidence type="ECO:0000256" key="5">
    <source>
        <dbReference type="ARBA" id="ARBA00022630"/>
    </source>
</evidence>